<dbReference type="NCBIfam" id="NF008277">
    <property type="entry name" value="PRK11055.1"/>
    <property type="match status" value="1"/>
</dbReference>
<dbReference type="InterPro" id="IPR047215">
    <property type="entry name" value="Galactose_mutarotase-like"/>
</dbReference>
<evidence type="ECO:0000256" key="2">
    <source>
        <dbReference type="ARBA" id="ARBA00006206"/>
    </source>
</evidence>
<protein>
    <recommendedName>
        <fullName evidence="5">Aldose 1-epimerase</fullName>
        <ecNumber evidence="5">5.1.3.3</ecNumber>
    </recommendedName>
</protein>
<reference evidence="9" key="1">
    <citation type="submission" date="2019-11" db="EMBL/GenBank/DDBJ databases">
        <authorList>
            <person name="Feng L."/>
        </authorList>
    </citation>
    <scope>NUCLEOTIDE SEQUENCE</scope>
    <source>
        <strain evidence="9">AcaccaeLFYP115</strain>
    </source>
</reference>
<organism evidence="9">
    <name type="scientific">Anaerostipes caccae</name>
    <dbReference type="NCBI Taxonomy" id="105841"/>
    <lineage>
        <taxon>Bacteria</taxon>
        <taxon>Bacillati</taxon>
        <taxon>Bacillota</taxon>
        <taxon>Clostridia</taxon>
        <taxon>Lachnospirales</taxon>
        <taxon>Lachnospiraceae</taxon>
        <taxon>Anaerostipes</taxon>
    </lineage>
</organism>
<comment type="similarity">
    <text evidence="2 5">Belongs to the aldose epimerase family.</text>
</comment>
<dbReference type="InterPro" id="IPR008183">
    <property type="entry name" value="Aldose_1/G6P_1-epimerase"/>
</dbReference>
<evidence type="ECO:0000256" key="8">
    <source>
        <dbReference type="PIRSR" id="PIRSR005096-3"/>
    </source>
</evidence>
<comment type="catalytic activity">
    <reaction evidence="5">
        <text>alpha-D-glucose = beta-D-glucose</text>
        <dbReference type="Rhea" id="RHEA:10264"/>
        <dbReference type="ChEBI" id="CHEBI:15903"/>
        <dbReference type="ChEBI" id="CHEBI:17925"/>
        <dbReference type="EC" id="5.1.3.3"/>
    </reaction>
</comment>
<feature type="binding site" evidence="7">
    <location>
        <position position="243"/>
    </location>
    <ligand>
        <name>beta-D-galactose</name>
        <dbReference type="ChEBI" id="CHEBI:27667"/>
    </ligand>
</feature>
<dbReference type="PANTHER" id="PTHR10091:SF0">
    <property type="entry name" value="GALACTOSE MUTAROTASE"/>
    <property type="match status" value="1"/>
</dbReference>
<dbReference type="UniPathway" id="UPA00242"/>
<gene>
    <name evidence="9" type="primary">mro</name>
    <name evidence="9" type="ORF">ACLFYP115_02883</name>
</gene>
<feature type="active site" description="Proton acceptor" evidence="6">
    <location>
        <position position="304"/>
    </location>
</feature>
<evidence type="ECO:0000256" key="1">
    <source>
        <dbReference type="ARBA" id="ARBA00005028"/>
    </source>
</evidence>
<name>A0A6N2W6A9_9FIRM</name>
<dbReference type="Pfam" id="PF01263">
    <property type="entry name" value="Aldose_epim"/>
    <property type="match status" value="1"/>
</dbReference>
<dbReference type="GO" id="GO:0033499">
    <property type="term" value="P:galactose catabolic process via UDP-galactose, Leloir pathway"/>
    <property type="evidence" value="ECO:0007669"/>
    <property type="project" value="TreeGrafter"/>
</dbReference>
<dbReference type="PANTHER" id="PTHR10091">
    <property type="entry name" value="ALDOSE-1-EPIMERASE"/>
    <property type="match status" value="1"/>
</dbReference>
<dbReference type="Gene3D" id="2.70.98.10">
    <property type="match status" value="1"/>
</dbReference>
<feature type="binding site" evidence="8">
    <location>
        <begin position="77"/>
        <end position="78"/>
    </location>
    <ligand>
        <name>beta-D-galactose</name>
        <dbReference type="ChEBI" id="CHEBI:27667"/>
    </ligand>
</feature>
<dbReference type="GO" id="GO:0005737">
    <property type="term" value="C:cytoplasm"/>
    <property type="evidence" value="ECO:0007669"/>
    <property type="project" value="TreeGrafter"/>
</dbReference>
<proteinExistence type="inferred from homology"/>
<dbReference type="InterPro" id="IPR015443">
    <property type="entry name" value="Aldose_1-epimerase"/>
</dbReference>
<evidence type="ECO:0000256" key="7">
    <source>
        <dbReference type="PIRSR" id="PIRSR005096-2"/>
    </source>
</evidence>
<dbReference type="SUPFAM" id="SSF74650">
    <property type="entry name" value="Galactose mutarotase-like"/>
    <property type="match status" value="1"/>
</dbReference>
<evidence type="ECO:0000256" key="3">
    <source>
        <dbReference type="ARBA" id="ARBA00023235"/>
    </source>
</evidence>
<dbReference type="InterPro" id="IPR014718">
    <property type="entry name" value="GH-type_carb-bd"/>
</dbReference>
<dbReference type="RefSeq" id="WP_006566491.1">
    <property type="nucleotide sequence ID" value="NZ_CAUCWK010000006.1"/>
</dbReference>
<keyword evidence="3 5" id="KW-0413">Isomerase</keyword>
<evidence type="ECO:0000256" key="6">
    <source>
        <dbReference type="PIRSR" id="PIRSR005096-1"/>
    </source>
</evidence>
<sequence>MMAEVKVIEQRQDGIDIIEMKNQGLTVRVTNLGCHILSVWMKDSKGNTDDVVLGLEHIEDYRKDEKYIGGILGRAANRIKDGKFTLGGQEYHLAANNGPNHLHGGTEGFDKKVWDYEIRDDKVIFCYLSQDMEEGYPGNLRIHVSYELTGNTLTMIYYGTTDKDTIVNLANHTYFNLSGRREKIYDHKLRIKASRIACVDKDGCATGEKLNVAGTPFDFRKFRRIGERINDEHEQLAFAGGYDHPYILSDQTEQITLLHEETGRKLTVSTNLPTVQLYTSNFLEGGFPGKGGRANENRDGVCLETQFMPNAVNLEEKQQVILRKEDRYAVFTAFKFEVQEND</sequence>
<dbReference type="GO" id="GO:0030246">
    <property type="term" value="F:carbohydrate binding"/>
    <property type="evidence" value="ECO:0007669"/>
    <property type="project" value="InterPro"/>
</dbReference>
<dbReference type="GO" id="GO:0004034">
    <property type="term" value="F:aldose 1-epimerase activity"/>
    <property type="evidence" value="ECO:0007669"/>
    <property type="project" value="UniProtKB-EC"/>
</dbReference>
<accession>A0A6N2W6A9</accession>
<evidence type="ECO:0000256" key="4">
    <source>
        <dbReference type="ARBA" id="ARBA00023277"/>
    </source>
</evidence>
<comment type="pathway">
    <text evidence="1 5">Carbohydrate metabolism; hexose metabolism.</text>
</comment>
<dbReference type="AlphaFoldDB" id="A0A6N2W6A9"/>
<feature type="active site" description="Proton donor" evidence="6">
    <location>
        <position position="172"/>
    </location>
</feature>
<evidence type="ECO:0000256" key="5">
    <source>
        <dbReference type="PIRNR" id="PIRNR005096"/>
    </source>
</evidence>
<dbReference type="InterPro" id="IPR011013">
    <property type="entry name" value="Gal_mutarotase_sf_dom"/>
</dbReference>
<dbReference type="EMBL" id="CACRSQ010000007">
    <property type="protein sequence ID" value="VYT34886.1"/>
    <property type="molecule type" value="Genomic_DNA"/>
</dbReference>
<evidence type="ECO:0000313" key="9">
    <source>
        <dbReference type="EMBL" id="VYT34886.1"/>
    </source>
</evidence>
<keyword evidence="4 5" id="KW-0119">Carbohydrate metabolism</keyword>
<dbReference type="GO" id="GO:0006006">
    <property type="term" value="P:glucose metabolic process"/>
    <property type="evidence" value="ECO:0007669"/>
    <property type="project" value="TreeGrafter"/>
</dbReference>
<feature type="binding site" evidence="8">
    <location>
        <begin position="172"/>
        <end position="174"/>
    </location>
    <ligand>
        <name>beta-D-galactose</name>
        <dbReference type="ChEBI" id="CHEBI:27667"/>
    </ligand>
</feature>
<dbReference type="EC" id="5.1.3.3" evidence="5"/>
<dbReference type="PIRSF" id="PIRSF005096">
    <property type="entry name" value="GALM"/>
    <property type="match status" value="1"/>
</dbReference>
<dbReference type="CDD" id="cd09019">
    <property type="entry name" value="galactose_mutarotase_like"/>
    <property type="match status" value="1"/>
</dbReference>